<dbReference type="GO" id="GO:0000155">
    <property type="term" value="F:phosphorelay sensor kinase activity"/>
    <property type="evidence" value="ECO:0007669"/>
    <property type="project" value="InterPro"/>
</dbReference>
<dbReference type="PROSITE" id="PS50113">
    <property type="entry name" value="PAC"/>
    <property type="match status" value="1"/>
</dbReference>
<comment type="caution">
    <text evidence="9">The sequence shown here is derived from an EMBL/GenBank/DDBJ whole genome shotgun (WGS) entry which is preliminary data.</text>
</comment>
<evidence type="ECO:0000256" key="4">
    <source>
        <dbReference type="ARBA" id="ARBA00022679"/>
    </source>
</evidence>
<protein>
    <recommendedName>
        <fullName evidence="2">histidine kinase</fullName>
        <ecNumber evidence="2">2.7.13.3</ecNumber>
    </recommendedName>
</protein>
<dbReference type="InterPro" id="IPR003594">
    <property type="entry name" value="HATPase_dom"/>
</dbReference>
<evidence type="ECO:0000256" key="2">
    <source>
        <dbReference type="ARBA" id="ARBA00012438"/>
    </source>
</evidence>
<dbReference type="PANTHER" id="PTHR43711:SF26">
    <property type="entry name" value="SENSOR HISTIDINE KINASE RCSC"/>
    <property type="match status" value="1"/>
</dbReference>
<dbReference type="InterPro" id="IPR036890">
    <property type="entry name" value="HATPase_C_sf"/>
</dbReference>
<evidence type="ECO:0000313" key="10">
    <source>
        <dbReference type="Proteomes" id="UP000621799"/>
    </source>
</evidence>
<organism evidence="9 10">
    <name type="scientific">Zarconia navalis LEGE 11467</name>
    <dbReference type="NCBI Taxonomy" id="1828826"/>
    <lineage>
        <taxon>Bacteria</taxon>
        <taxon>Bacillati</taxon>
        <taxon>Cyanobacteriota</taxon>
        <taxon>Cyanophyceae</taxon>
        <taxon>Oscillatoriophycideae</taxon>
        <taxon>Oscillatoriales</taxon>
        <taxon>Oscillatoriales incertae sedis</taxon>
        <taxon>Zarconia</taxon>
        <taxon>Zarconia navalis</taxon>
    </lineage>
</organism>
<dbReference type="Pfam" id="PF02518">
    <property type="entry name" value="HATPase_c"/>
    <property type="match status" value="1"/>
</dbReference>
<feature type="domain" description="Histidine kinase" evidence="7">
    <location>
        <begin position="70"/>
        <end position="297"/>
    </location>
</feature>
<dbReference type="SMART" id="SM00387">
    <property type="entry name" value="HATPase_c"/>
    <property type="match status" value="1"/>
</dbReference>
<evidence type="ECO:0000313" key="9">
    <source>
        <dbReference type="EMBL" id="MBE9041030.1"/>
    </source>
</evidence>
<dbReference type="EMBL" id="JADEXN010000142">
    <property type="protein sequence ID" value="MBE9041030.1"/>
    <property type="molecule type" value="Genomic_DNA"/>
</dbReference>
<evidence type="ECO:0000256" key="3">
    <source>
        <dbReference type="ARBA" id="ARBA00022553"/>
    </source>
</evidence>
<dbReference type="Gene3D" id="1.10.287.130">
    <property type="match status" value="1"/>
</dbReference>
<accession>A0A928W0G8</accession>
<dbReference type="PRINTS" id="PR00344">
    <property type="entry name" value="BCTRLSENSOR"/>
</dbReference>
<keyword evidence="6" id="KW-0902">Two-component regulatory system</keyword>
<dbReference type="SMART" id="SM00388">
    <property type="entry name" value="HisKA"/>
    <property type="match status" value="1"/>
</dbReference>
<dbReference type="Proteomes" id="UP000621799">
    <property type="component" value="Unassembled WGS sequence"/>
</dbReference>
<keyword evidence="4" id="KW-0808">Transferase</keyword>
<dbReference type="Gene3D" id="3.30.450.20">
    <property type="entry name" value="PAS domain"/>
    <property type="match status" value="1"/>
</dbReference>
<evidence type="ECO:0000259" key="8">
    <source>
        <dbReference type="PROSITE" id="PS50113"/>
    </source>
</evidence>
<dbReference type="SUPFAM" id="SSF55874">
    <property type="entry name" value="ATPase domain of HSP90 chaperone/DNA topoisomerase II/histidine kinase"/>
    <property type="match status" value="1"/>
</dbReference>
<dbReference type="PANTHER" id="PTHR43711">
    <property type="entry name" value="TWO-COMPONENT HISTIDINE KINASE"/>
    <property type="match status" value="1"/>
</dbReference>
<keyword evidence="3" id="KW-0597">Phosphoprotein</keyword>
<dbReference type="InterPro" id="IPR005467">
    <property type="entry name" value="His_kinase_dom"/>
</dbReference>
<evidence type="ECO:0000256" key="1">
    <source>
        <dbReference type="ARBA" id="ARBA00000085"/>
    </source>
</evidence>
<dbReference type="InterPro" id="IPR003661">
    <property type="entry name" value="HisK_dim/P_dom"/>
</dbReference>
<sequence length="322" mass="35893">HRGNKLIPIESWGTPIYDRQGNIKYAILAFNDITERQQACAQRVLFAQELEAKNMALQEMDRLKDEFLKRTTRELRTPLNGIMGSISLIVDGFCDDREEEIEMLQQAHRSSLQLFELISELLDLNGLQSGNISLNIKSLDLHSCLAKSIYLQLPNLQDKSLKLIKQYSQQTIKVKADSKKLKQVFINILGNAIKFTERGSITISTNVKVATSGNYPQASFAFVTVQDTGVGIEPKRQSQMFEAFMMEYGSVTRPYGGSGLGLTIAQNFMKMMGGFVTLKSPGKNKGTIVEIAIPLVTETAMDLPSVVPSSERVSQTSHSEHL</sequence>
<dbReference type="EC" id="2.7.13.3" evidence="2"/>
<dbReference type="InterPro" id="IPR036097">
    <property type="entry name" value="HisK_dim/P_sf"/>
</dbReference>
<keyword evidence="5" id="KW-0418">Kinase</keyword>
<dbReference type="PROSITE" id="PS50109">
    <property type="entry name" value="HIS_KIN"/>
    <property type="match status" value="1"/>
</dbReference>
<dbReference type="AlphaFoldDB" id="A0A928W0G8"/>
<name>A0A928W0G8_9CYAN</name>
<dbReference type="CDD" id="cd00082">
    <property type="entry name" value="HisKA"/>
    <property type="match status" value="1"/>
</dbReference>
<gene>
    <name evidence="9" type="ORF">IQ235_09580</name>
</gene>
<dbReference type="InterPro" id="IPR000700">
    <property type="entry name" value="PAS-assoc_C"/>
</dbReference>
<dbReference type="RefSeq" id="WP_264321261.1">
    <property type="nucleotide sequence ID" value="NZ_JADEXN010000142.1"/>
</dbReference>
<dbReference type="InterPro" id="IPR050736">
    <property type="entry name" value="Sensor_HK_Regulatory"/>
</dbReference>
<feature type="domain" description="PAC" evidence="8">
    <location>
        <begin position="1"/>
        <end position="45"/>
    </location>
</feature>
<comment type="catalytic activity">
    <reaction evidence="1">
        <text>ATP + protein L-histidine = ADP + protein N-phospho-L-histidine.</text>
        <dbReference type="EC" id="2.7.13.3"/>
    </reaction>
</comment>
<reference evidence="9" key="1">
    <citation type="submission" date="2020-10" db="EMBL/GenBank/DDBJ databases">
        <authorList>
            <person name="Castelo-Branco R."/>
            <person name="Eusebio N."/>
            <person name="Adriana R."/>
            <person name="Vieira A."/>
            <person name="Brugerolle De Fraissinette N."/>
            <person name="Rezende De Castro R."/>
            <person name="Schneider M.P."/>
            <person name="Vasconcelos V."/>
            <person name="Leao P.N."/>
        </authorList>
    </citation>
    <scope>NUCLEOTIDE SEQUENCE</scope>
    <source>
        <strain evidence="9">LEGE 11467</strain>
    </source>
</reference>
<keyword evidence="10" id="KW-1185">Reference proteome</keyword>
<dbReference type="Pfam" id="PF00512">
    <property type="entry name" value="HisKA"/>
    <property type="match status" value="1"/>
</dbReference>
<evidence type="ECO:0000256" key="5">
    <source>
        <dbReference type="ARBA" id="ARBA00022777"/>
    </source>
</evidence>
<dbReference type="SUPFAM" id="SSF47384">
    <property type="entry name" value="Homodimeric domain of signal transducing histidine kinase"/>
    <property type="match status" value="1"/>
</dbReference>
<evidence type="ECO:0000256" key="6">
    <source>
        <dbReference type="ARBA" id="ARBA00023012"/>
    </source>
</evidence>
<dbReference type="InterPro" id="IPR004358">
    <property type="entry name" value="Sig_transdc_His_kin-like_C"/>
</dbReference>
<feature type="non-terminal residue" evidence="9">
    <location>
        <position position="1"/>
    </location>
</feature>
<evidence type="ECO:0000259" key="7">
    <source>
        <dbReference type="PROSITE" id="PS50109"/>
    </source>
</evidence>
<proteinExistence type="predicted"/>
<dbReference type="Gene3D" id="3.30.565.10">
    <property type="entry name" value="Histidine kinase-like ATPase, C-terminal domain"/>
    <property type="match status" value="1"/>
</dbReference>